<feature type="compositionally biased region" description="Polar residues" evidence="1">
    <location>
        <begin position="71"/>
        <end position="81"/>
    </location>
</feature>
<feature type="region of interest" description="Disordered" evidence="1">
    <location>
        <begin position="70"/>
        <end position="93"/>
    </location>
</feature>
<protein>
    <submittedName>
        <fullName evidence="2">Uncharacterized protein</fullName>
    </submittedName>
</protein>
<name>A0A0A2V4M3_PARBA</name>
<feature type="compositionally biased region" description="Low complexity" evidence="1">
    <location>
        <begin position="118"/>
        <end position="143"/>
    </location>
</feature>
<organism evidence="2 3">
    <name type="scientific">Paracoccidioides lutzii (strain ATCC MYA-826 / Pb01)</name>
    <name type="common">Paracoccidioides brasiliensis</name>
    <dbReference type="NCBI Taxonomy" id="502779"/>
    <lineage>
        <taxon>Eukaryota</taxon>
        <taxon>Fungi</taxon>
        <taxon>Dikarya</taxon>
        <taxon>Ascomycota</taxon>
        <taxon>Pezizomycotina</taxon>
        <taxon>Eurotiomycetes</taxon>
        <taxon>Eurotiomycetidae</taxon>
        <taxon>Onygenales</taxon>
        <taxon>Ajellomycetaceae</taxon>
        <taxon>Paracoccidioides</taxon>
    </lineage>
</organism>
<evidence type="ECO:0000313" key="2">
    <source>
        <dbReference type="EMBL" id="KGQ01307.1"/>
    </source>
</evidence>
<sequence length="193" mass="20491">MDAIVTELLSAAFGRVTARYVTSVCKLTNSRAYEHRLRAGSSSIIIVTIIRVWRQKAISKNQCVQVKEGTPANNHTLNTGALPTGEGSHGGNTVSRYTRPFFPRNLIAQQLVGGSNKPTTSLSTTSTSPDQPTTTTTTTTTTPAQRIPPGPVSMAIGGPAVASRLAALPTHLMHSSLVRGVGVLGYLRSPYYS</sequence>
<gene>
    <name evidence="2" type="ORF">PAAG_11984</name>
</gene>
<feature type="region of interest" description="Disordered" evidence="1">
    <location>
        <begin position="113"/>
        <end position="152"/>
    </location>
</feature>
<dbReference type="KEGG" id="pbl:PAAG_11984"/>
<dbReference type="RefSeq" id="XP_015702843.1">
    <property type="nucleotide sequence ID" value="XM_015847540.1"/>
</dbReference>
<dbReference type="EMBL" id="KN294004">
    <property type="protein sequence ID" value="KGQ01307.1"/>
    <property type="molecule type" value="Genomic_DNA"/>
</dbReference>
<accession>A0A0A2V4M3</accession>
<evidence type="ECO:0000256" key="1">
    <source>
        <dbReference type="SAM" id="MobiDB-lite"/>
    </source>
</evidence>
<dbReference type="AlphaFoldDB" id="A0A0A2V4M3"/>
<dbReference type="VEuPathDB" id="FungiDB:PAAG_11984"/>
<dbReference type="GeneID" id="9096185"/>
<keyword evidence="3" id="KW-1185">Reference proteome</keyword>
<dbReference type="Proteomes" id="UP000002059">
    <property type="component" value="Partially assembled WGS sequence"/>
</dbReference>
<evidence type="ECO:0000313" key="3">
    <source>
        <dbReference type="Proteomes" id="UP000002059"/>
    </source>
</evidence>
<dbReference type="HOGENOM" id="CLU_1409191_0_0_1"/>
<reference evidence="2 3" key="1">
    <citation type="journal article" date="2011" name="PLoS Genet.">
        <title>Comparative genomic analysis of human fungal pathogens causing paracoccidioidomycosis.</title>
        <authorList>
            <person name="Desjardins C.A."/>
            <person name="Champion M.D."/>
            <person name="Holder J.W."/>
            <person name="Muszewska A."/>
            <person name="Goldberg J."/>
            <person name="Bailao A.M."/>
            <person name="Brigido M.M."/>
            <person name="Ferreira M.E."/>
            <person name="Garcia A.M."/>
            <person name="Grynberg M."/>
            <person name="Gujja S."/>
            <person name="Heiman D.I."/>
            <person name="Henn M.R."/>
            <person name="Kodira C.D."/>
            <person name="Leon-Narvaez H."/>
            <person name="Longo L.V."/>
            <person name="Ma L.J."/>
            <person name="Malavazi I."/>
            <person name="Matsuo A.L."/>
            <person name="Morais F.V."/>
            <person name="Pereira M."/>
            <person name="Rodriguez-Brito S."/>
            <person name="Sakthikumar S."/>
            <person name="Salem-Izacc S.M."/>
            <person name="Sykes S.M."/>
            <person name="Teixeira M.M."/>
            <person name="Vallejo M.C."/>
            <person name="Walter M.E."/>
            <person name="Yandava C."/>
            <person name="Young S."/>
            <person name="Zeng Q."/>
            <person name="Zucker J."/>
            <person name="Felipe M.S."/>
            <person name="Goldman G.H."/>
            <person name="Haas B.J."/>
            <person name="McEwen J.G."/>
            <person name="Nino-Vega G."/>
            <person name="Puccia R."/>
            <person name="San-Blas G."/>
            <person name="Soares C.M."/>
            <person name="Birren B.W."/>
            <person name="Cuomo C.A."/>
        </authorList>
    </citation>
    <scope>NUCLEOTIDE SEQUENCE [LARGE SCALE GENOMIC DNA]</scope>
    <source>
        <strain evidence="3">ATCC MYA-826 / Pb01</strain>
    </source>
</reference>
<proteinExistence type="predicted"/>